<evidence type="ECO:0000313" key="4">
    <source>
        <dbReference type="EMBL" id="MDD9783226.1"/>
    </source>
</evidence>
<dbReference type="InterPro" id="IPR028096">
    <property type="entry name" value="EfeO_Cupredoxin"/>
</dbReference>
<dbReference type="SUPFAM" id="SSF49503">
    <property type="entry name" value="Cupredoxins"/>
    <property type="match status" value="1"/>
</dbReference>
<dbReference type="PANTHER" id="PTHR38439:SF3">
    <property type="entry name" value="COPPER-RESISTANT CUPROPROTEIN COPI"/>
    <property type="match status" value="1"/>
</dbReference>
<reference evidence="4 5" key="1">
    <citation type="submission" date="2023-02" db="EMBL/GenBank/DDBJ databases">
        <authorList>
            <person name="Olszewska D."/>
        </authorList>
    </citation>
    <scope>NUCLEOTIDE SEQUENCE [LARGE SCALE GENOMIC DNA]</scope>
    <source>
        <strain evidence="4 5">FDU301</strain>
    </source>
</reference>
<dbReference type="PANTHER" id="PTHR38439">
    <property type="entry name" value="AURACYANIN-B"/>
    <property type="match status" value="1"/>
</dbReference>
<protein>
    <submittedName>
        <fullName evidence="4">Cupredoxin domain-containing protein</fullName>
    </submittedName>
</protein>
<organism evidence="4 5">
    <name type="scientific">Priestia megaterium</name>
    <name type="common">Bacillus megaterium</name>
    <dbReference type="NCBI Taxonomy" id="1404"/>
    <lineage>
        <taxon>Bacteria</taxon>
        <taxon>Bacillati</taxon>
        <taxon>Bacillota</taxon>
        <taxon>Bacilli</taxon>
        <taxon>Bacillales</taxon>
        <taxon>Bacillaceae</taxon>
        <taxon>Priestia</taxon>
    </lineage>
</organism>
<dbReference type="RefSeq" id="WP_057274720.1">
    <property type="nucleotide sequence ID" value="NZ_JARAOX010000169.1"/>
</dbReference>
<proteinExistence type="predicted"/>
<keyword evidence="1" id="KW-0479">Metal-binding</keyword>
<dbReference type="Pfam" id="PF13473">
    <property type="entry name" value="Cupredoxin_1"/>
    <property type="match status" value="1"/>
</dbReference>
<accession>A0ABD4WSP4</accession>
<name>A0ABD4WSP4_PRIMG</name>
<dbReference type="EMBL" id="JARAOX010000169">
    <property type="protein sequence ID" value="MDD9783226.1"/>
    <property type="molecule type" value="Genomic_DNA"/>
</dbReference>
<gene>
    <name evidence="4" type="ORF">PVE99_12575</name>
</gene>
<dbReference type="InterPro" id="IPR050845">
    <property type="entry name" value="Cu-binding_ET"/>
</dbReference>
<comment type="caution">
    <text evidence="4">The sequence shown here is derived from an EMBL/GenBank/DDBJ whole genome shotgun (WGS) entry which is preliminary data.</text>
</comment>
<evidence type="ECO:0000313" key="5">
    <source>
        <dbReference type="Proteomes" id="UP001213771"/>
    </source>
</evidence>
<feature type="domain" description="EfeO-type cupredoxin-like" evidence="3">
    <location>
        <begin position="34"/>
        <end position="123"/>
    </location>
</feature>
<sequence>MSMKKWLMGLVVLCAMVIGVMTSESLGVLAESDVVRQKAIEVQLNDDYFNPETITIPSGKTTTLILKNEGQKEHTFTVEKLGIDAEVQPGKEKTITVKPQNPGTYELICRYHFNSGMVGKVIVK</sequence>
<dbReference type="Proteomes" id="UP001213771">
    <property type="component" value="Unassembled WGS sequence"/>
</dbReference>
<dbReference type="AlphaFoldDB" id="A0ABD4WSP4"/>
<dbReference type="InterPro" id="IPR008972">
    <property type="entry name" value="Cupredoxin"/>
</dbReference>
<evidence type="ECO:0000259" key="3">
    <source>
        <dbReference type="Pfam" id="PF13473"/>
    </source>
</evidence>
<evidence type="ECO:0000256" key="1">
    <source>
        <dbReference type="ARBA" id="ARBA00022723"/>
    </source>
</evidence>
<dbReference type="GO" id="GO:0046872">
    <property type="term" value="F:metal ion binding"/>
    <property type="evidence" value="ECO:0007669"/>
    <property type="project" value="UniProtKB-KW"/>
</dbReference>
<keyword evidence="2" id="KW-0186">Copper</keyword>
<evidence type="ECO:0000256" key="2">
    <source>
        <dbReference type="ARBA" id="ARBA00023008"/>
    </source>
</evidence>
<dbReference type="Gene3D" id="2.60.40.420">
    <property type="entry name" value="Cupredoxins - blue copper proteins"/>
    <property type="match status" value="1"/>
</dbReference>